<dbReference type="CDD" id="cd00038">
    <property type="entry name" value="CAP_ED"/>
    <property type="match status" value="1"/>
</dbReference>
<dbReference type="InterPro" id="IPR000595">
    <property type="entry name" value="cNMP-bd_dom"/>
</dbReference>
<dbReference type="InterPro" id="IPR014710">
    <property type="entry name" value="RmlC-like_jellyroll"/>
</dbReference>
<evidence type="ECO:0000259" key="1">
    <source>
        <dbReference type="PROSITE" id="PS50042"/>
    </source>
</evidence>
<gene>
    <name evidence="2" type="ORF">CHS0354_012738</name>
</gene>
<comment type="caution">
    <text evidence="2">The sequence shown here is derived from an EMBL/GenBank/DDBJ whole genome shotgun (WGS) entry which is preliminary data.</text>
</comment>
<feature type="domain" description="Cyclic nucleotide-binding" evidence="1">
    <location>
        <begin position="37"/>
        <end position="119"/>
    </location>
</feature>
<keyword evidence="3" id="KW-1185">Reference proteome</keyword>
<proteinExistence type="predicted"/>
<dbReference type="AlphaFoldDB" id="A0AAE0W3F1"/>
<dbReference type="PANTHER" id="PTHR23011:SF41">
    <property type="entry name" value="CYCLIC NUCLEOTIDE-BINDING DOMAIN-CONTAINING PROTEIN"/>
    <property type="match status" value="1"/>
</dbReference>
<reference evidence="2" key="3">
    <citation type="submission" date="2023-05" db="EMBL/GenBank/DDBJ databases">
        <authorList>
            <person name="Smith C.H."/>
        </authorList>
    </citation>
    <scope>NUCLEOTIDE SEQUENCE</scope>
    <source>
        <strain evidence="2">CHS0354</strain>
        <tissue evidence="2">Mantle</tissue>
    </source>
</reference>
<dbReference type="PANTHER" id="PTHR23011">
    <property type="entry name" value="CYCLIC NUCLEOTIDE-BINDING DOMAIN CONTAINING PROTEIN"/>
    <property type="match status" value="1"/>
</dbReference>
<evidence type="ECO:0000313" key="3">
    <source>
        <dbReference type="Proteomes" id="UP001195483"/>
    </source>
</evidence>
<evidence type="ECO:0000313" key="2">
    <source>
        <dbReference type="EMBL" id="KAK3600046.1"/>
    </source>
</evidence>
<dbReference type="Gene3D" id="2.60.120.10">
    <property type="entry name" value="Jelly Rolls"/>
    <property type="match status" value="1"/>
</dbReference>
<protein>
    <recommendedName>
        <fullName evidence="1">Cyclic nucleotide-binding domain-containing protein</fullName>
    </recommendedName>
</protein>
<name>A0AAE0W3F1_9BIVA</name>
<dbReference type="InterPro" id="IPR018490">
    <property type="entry name" value="cNMP-bd_dom_sf"/>
</dbReference>
<dbReference type="Proteomes" id="UP001195483">
    <property type="component" value="Unassembled WGS sequence"/>
</dbReference>
<accession>A0AAE0W3F1</accession>
<reference evidence="2" key="1">
    <citation type="journal article" date="2021" name="Genome Biol. Evol.">
        <title>A High-Quality Reference Genome for a Parasitic Bivalve with Doubly Uniparental Inheritance (Bivalvia: Unionida).</title>
        <authorList>
            <person name="Smith C.H."/>
        </authorList>
    </citation>
    <scope>NUCLEOTIDE SEQUENCE</scope>
    <source>
        <strain evidence="2">CHS0354</strain>
    </source>
</reference>
<dbReference type="SUPFAM" id="SSF51206">
    <property type="entry name" value="cAMP-binding domain-like"/>
    <property type="match status" value="1"/>
</dbReference>
<sequence length="119" mass="13419">MEMYLHVKADLHEQLAFNPHNFGRIEPILALLRGNASFQDYPGNVQIQLAKCMEYDSYEARRMILKQGHRPEAFYIILSGSVLANIQDTSPTTGKTFVRTVHEMSAGDTFGVLQFSANV</sequence>
<reference evidence="2" key="2">
    <citation type="journal article" date="2021" name="Genome Biol. Evol.">
        <title>Developing a high-quality reference genome for a parasitic bivalve with doubly uniparental inheritance (Bivalvia: Unionida).</title>
        <authorList>
            <person name="Smith C.H."/>
        </authorList>
    </citation>
    <scope>NUCLEOTIDE SEQUENCE</scope>
    <source>
        <strain evidence="2">CHS0354</strain>
        <tissue evidence="2">Mantle</tissue>
    </source>
</reference>
<organism evidence="2 3">
    <name type="scientific">Potamilus streckersoni</name>
    <dbReference type="NCBI Taxonomy" id="2493646"/>
    <lineage>
        <taxon>Eukaryota</taxon>
        <taxon>Metazoa</taxon>
        <taxon>Spiralia</taxon>
        <taxon>Lophotrochozoa</taxon>
        <taxon>Mollusca</taxon>
        <taxon>Bivalvia</taxon>
        <taxon>Autobranchia</taxon>
        <taxon>Heteroconchia</taxon>
        <taxon>Palaeoheterodonta</taxon>
        <taxon>Unionida</taxon>
        <taxon>Unionoidea</taxon>
        <taxon>Unionidae</taxon>
        <taxon>Ambleminae</taxon>
        <taxon>Lampsilini</taxon>
        <taxon>Potamilus</taxon>
    </lineage>
</organism>
<dbReference type="PROSITE" id="PS50042">
    <property type="entry name" value="CNMP_BINDING_3"/>
    <property type="match status" value="1"/>
</dbReference>
<dbReference type="EMBL" id="JAEAOA010000768">
    <property type="protein sequence ID" value="KAK3600046.1"/>
    <property type="molecule type" value="Genomic_DNA"/>
</dbReference>